<dbReference type="SUPFAM" id="SSF47565">
    <property type="entry name" value="Insect pheromone/odorant-binding proteins"/>
    <property type="match status" value="1"/>
</dbReference>
<accession>A0A9N9TY48</accession>
<dbReference type="OrthoDB" id="6746429at2759"/>
<dbReference type="Proteomes" id="UP001153712">
    <property type="component" value="Chromosome 8"/>
</dbReference>
<dbReference type="CDD" id="cd23992">
    <property type="entry name" value="PBP_GOBP"/>
    <property type="match status" value="1"/>
</dbReference>
<dbReference type="EMBL" id="OU900101">
    <property type="protein sequence ID" value="CAG9864578.1"/>
    <property type="molecule type" value="Genomic_DNA"/>
</dbReference>
<evidence type="ECO:0000313" key="3">
    <source>
        <dbReference type="Proteomes" id="UP001153712"/>
    </source>
</evidence>
<dbReference type="InterPro" id="IPR036728">
    <property type="entry name" value="PBP_GOBP_sf"/>
</dbReference>
<reference evidence="2" key="1">
    <citation type="submission" date="2022-01" db="EMBL/GenBank/DDBJ databases">
        <authorList>
            <person name="King R."/>
        </authorList>
    </citation>
    <scope>NUCLEOTIDE SEQUENCE</scope>
</reference>
<organism evidence="2 3">
    <name type="scientific">Phyllotreta striolata</name>
    <name type="common">Striped flea beetle</name>
    <name type="synonym">Crioceris striolata</name>
    <dbReference type="NCBI Taxonomy" id="444603"/>
    <lineage>
        <taxon>Eukaryota</taxon>
        <taxon>Metazoa</taxon>
        <taxon>Ecdysozoa</taxon>
        <taxon>Arthropoda</taxon>
        <taxon>Hexapoda</taxon>
        <taxon>Insecta</taxon>
        <taxon>Pterygota</taxon>
        <taxon>Neoptera</taxon>
        <taxon>Endopterygota</taxon>
        <taxon>Coleoptera</taxon>
        <taxon>Polyphaga</taxon>
        <taxon>Cucujiformia</taxon>
        <taxon>Chrysomeloidea</taxon>
        <taxon>Chrysomelidae</taxon>
        <taxon>Galerucinae</taxon>
        <taxon>Alticini</taxon>
        <taxon>Phyllotreta</taxon>
    </lineage>
</organism>
<gene>
    <name evidence="2" type="ORF">PHYEVI_LOCUS10831</name>
</gene>
<dbReference type="Pfam" id="PF01395">
    <property type="entry name" value="PBP_GOBP"/>
    <property type="match status" value="1"/>
</dbReference>
<name>A0A9N9TY48_PHYSR</name>
<evidence type="ECO:0000256" key="1">
    <source>
        <dbReference type="SAM" id="SignalP"/>
    </source>
</evidence>
<keyword evidence="1" id="KW-0732">Signal</keyword>
<dbReference type="InterPro" id="IPR006170">
    <property type="entry name" value="PBP/GOBP"/>
</dbReference>
<dbReference type="GO" id="GO:0005549">
    <property type="term" value="F:odorant binding"/>
    <property type="evidence" value="ECO:0007669"/>
    <property type="project" value="InterPro"/>
</dbReference>
<dbReference type="Gene3D" id="1.10.238.20">
    <property type="entry name" value="Pheromone/general odorant binding protein domain"/>
    <property type="match status" value="1"/>
</dbReference>
<sequence>MLKVFVLLALFSAVHCGMKFQDYSDSLKAIAKQVHFQCQTFSGASEEEINRAREGDFTGSEALKRFMACIWLLTGIVDENLQTNAAVLEKMEPEIFRGKGVEIYSKCANKGKSSGGNIVDKVWVATLCVYEIQAE</sequence>
<protein>
    <submittedName>
        <fullName evidence="2">Uncharacterized protein</fullName>
    </submittedName>
</protein>
<dbReference type="AlphaFoldDB" id="A0A9N9TY48"/>
<evidence type="ECO:0000313" key="2">
    <source>
        <dbReference type="EMBL" id="CAG9864578.1"/>
    </source>
</evidence>
<feature type="chain" id="PRO_5040184504" evidence="1">
    <location>
        <begin position="17"/>
        <end position="135"/>
    </location>
</feature>
<feature type="non-terminal residue" evidence="2">
    <location>
        <position position="135"/>
    </location>
</feature>
<proteinExistence type="predicted"/>
<keyword evidence="3" id="KW-1185">Reference proteome</keyword>
<feature type="signal peptide" evidence="1">
    <location>
        <begin position="1"/>
        <end position="16"/>
    </location>
</feature>